<dbReference type="Proteomes" id="UP001159363">
    <property type="component" value="Chromosome 1"/>
</dbReference>
<name>A0ABQ9IHD7_9NEOP</name>
<gene>
    <name evidence="1" type="ORF">PR048_000578</name>
</gene>
<accession>A0ABQ9IHD7</accession>
<proteinExistence type="predicted"/>
<sequence length="139" mass="16004">MTNIAIQLHINIIQIIKKLWKFNFTSYDSYDGSVHCVMWDESKAGRGGNEIASGILKWADHVIPNSTVDEITVWTVNCYGQNKSMSVIMCFFWILHKYSQAIRTWKQTQSMHRLKERKKSSNIKNINTIRLATAGVPNV</sequence>
<reference evidence="1 2" key="1">
    <citation type="submission" date="2023-02" db="EMBL/GenBank/DDBJ databases">
        <title>LHISI_Scaffold_Assembly.</title>
        <authorList>
            <person name="Stuart O.P."/>
            <person name="Cleave R."/>
            <person name="Magrath M.J.L."/>
            <person name="Mikheyev A.S."/>
        </authorList>
    </citation>
    <scope>NUCLEOTIDE SEQUENCE [LARGE SCALE GENOMIC DNA]</scope>
    <source>
        <strain evidence="1">Daus_M_001</strain>
        <tissue evidence="1">Leg muscle</tissue>
    </source>
</reference>
<keyword evidence="2" id="KW-1185">Reference proteome</keyword>
<comment type="caution">
    <text evidence="1">The sequence shown here is derived from an EMBL/GenBank/DDBJ whole genome shotgun (WGS) entry which is preliminary data.</text>
</comment>
<evidence type="ECO:0000313" key="1">
    <source>
        <dbReference type="EMBL" id="KAJ8895253.1"/>
    </source>
</evidence>
<protein>
    <submittedName>
        <fullName evidence="1">Uncharacterized protein</fullName>
    </submittedName>
</protein>
<evidence type="ECO:0000313" key="2">
    <source>
        <dbReference type="Proteomes" id="UP001159363"/>
    </source>
</evidence>
<dbReference type="EMBL" id="JARBHB010000001">
    <property type="protein sequence ID" value="KAJ8895253.1"/>
    <property type="molecule type" value="Genomic_DNA"/>
</dbReference>
<organism evidence="1 2">
    <name type="scientific">Dryococelus australis</name>
    <dbReference type="NCBI Taxonomy" id="614101"/>
    <lineage>
        <taxon>Eukaryota</taxon>
        <taxon>Metazoa</taxon>
        <taxon>Ecdysozoa</taxon>
        <taxon>Arthropoda</taxon>
        <taxon>Hexapoda</taxon>
        <taxon>Insecta</taxon>
        <taxon>Pterygota</taxon>
        <taxon>Neoptera</taxon>
        <taxon>Polyneoptera</taxon>
        <taxon>Phasmatodea</taxon>
        <taxon>Verophasmatodea</taxon>
        <taxon>Anareolatae</taxon>
        <taxon>Phasmatidae</taxon>
        <taxon>Eurycanthinae</taxon>
        <taxon>Dryococelus</taxon>
    </lineage>
</organism>